<dbReference type="AlphaFoldDB" id="E3LL43"/>
<sequence>MDSVILMVCLLGIICALSTIFLNINLVFRIVLNKSKRNVDMQLFYYRFVLDIFFGTCCEFIFKDMNNEDLFSVLFYIVFILLSIEAPMLMEEYRDLIVYLAIPWSNFAACRSIIALSISTERVIAAYFPISYRNIKNSVPTWSILLVAISFGLSEELVLFEFCSYNMVIPLSCRVFGCAVNKCFYNFWTIHKTVIFCMIVILSVLLSVKIFIWNNLKHTKTNSQLSKANRLALLDTITVLIFDFLPSFCGSMWPTAKLFSFDYVGPYNAVGKVTGCAIEAIVVSTLLIFRKTRISENISTSIRRAIRVKNSKSSRLA</sequence>
<dbReference type="eggNOG" id="ENOG502TFUK">
    <property type="taxonomic scope" value="Eukaryota"/>
</dbReference>
<keyword evidence="2" id="KW-1185">Reference proteome</keyword>
<name>E3LL43_CAERE</name>
<dbReference type="OMA" id="YNFWTIH"/>
<dbReference type="EMBL" id="DS268410">
    <property type="protein sequence ID" value="EFP00075.1"/>
    <property type="molecule type" value="Genomic_DNA"/>
</dbReference>
<dbReference type="PANTHER" id="PTHR10664">
    <property type="entry name" value="SERPENTINE RECEPTOR-C.ELEGANS"/>
    <property type="match status" value="1"/>
</dbReference>
<proteinExistence type="predicted"/>
<dbReference type="Proteomes" id="UP000008281">
    <property type="component" value="Unassembled WGS sequence"/>
</dbReference>
<protein>
    <submittedName>
        <fullName evidence="1">Uncharacterized protein</fullName>
    </submittedName>
</protein>
<gene>
    <name evidence="1" type="ORF">CRE_19014</name>
</gene>
<evidence type="ECO:0000313" key="2">
    <source>
        <dbReference type="Proteomes" id="UP000008281"/>
    </source>
</evidence>
<evidence type="ECO:0000313" key="1">
    <source>
        <dbReference type="EMBL" id="EFP00075.1"/>
    </source>
</evidence>
<organism evidence="2">
    <name type="scientific">Caenorhabditis remanei</name>
    <name type="common">Caenorhabditis vulgaris</name>
    <dbReference type="NCBI Taxonomy" id="31234"/>
    <lineage>
        <taxon>Eukaryota</taxon>
        <taxon>Metazoa</taxon>
        <taxon>Ecdysozoa</taxon>
        <taxon>Nematoda</taxon>
        <taxon>Chromadorea</taxon>
        <taxon>Rhabditida</taxon>
        <taxon>Rhabditina</taxon>
        <taxon>Rhabditomorpha</taxon>
        <taxon>Rhabditoidea</taxon>
        <taxon>Rhabditidae</taxon>
        <taxon>Peloderinae</taxon>
        <taxon>Caenorhabditis</taxon>
    </lineage>
</organism>
<dbReference type="Pfam" id="PF10316">
    <property type="entry name" value="7TM_GPCR_Srbc"/>
    <property type="match status" value="1"/>
</dbReference>
<dbReference type="HOGENOM" id="CLU_059075_1_0_1"/>
<dbReference type="PANTHER" id="PTHR10664:SF42">
    <property type="entry name" value="SERPENTINE RECEPTOR, CLASS BC (CLASS B-LIKE)"/>
    <property type="match status" value="1"/>
</dbReference>
<dbReference type="InterPro" id="IPR019420">
    <property type="entry name" value="7TM_GPCR_serpentine_rcpt_Srbc"/>
</dbReference>
<reference evidence="1" key="1">
    <citation type="submission" date="2007-07" db="EMBL/GenBank/DDBJ databases">
        <title>PCAP assembly of the Caenorhabditis remanei genome.</title>
        <authorList>
            <consortium name="The Caenorhabditis remanei Sequencing Consortium"/>
            <person name="Wilson R.K."/>
        </authorList>
    </citation>
    <scope>NUCLEOTIDE SEQUENCE [LARGE SCALE GENOMIC DNA]</scope>
    <source>
        <strain evidence="1">PB4641</strain>
    </source>
</reference>
<dbReference type="OrthoDB" id="5879058at2759"/>
<accession>E3LL43</accession>